<reference evidence="1" key="1">
    <citation type="journal article" date="2023" name="GigaByte">
        <title>Genome assembly of the bearded iris, Iris pallida Lam.</title>
        <authorList>
            <person name="Bruccoleri R.E."/>
            <person name="Oakeley E.J."/>
            <person name="Faust A.M.E."/>
            <person name="Altorfer M."/>
            <person name="Dessus-Babus S."/>
            <person name="Burckhardt D."/>
            <person name="Oertli M."/>
            <person name="Naumann U."/>
            <person name="Petersen F."/>
            <person name="Wong J."/>
        </authorList>
    </citation>
    <scope>NUCLEOTIDE SEQUENCE</scope>
    <source>
        <strain evidence="1">GSM-AAB239-AS_SAM_17_03QT</strain>
    </source>
</reference>
<protein>
    <submittedName>
        <fullName evidence="1">GPN-loop GTPase 3</fullName>
    </submittedName>
</protein>
<proteinExistence type="predicted"/>
<keyword evidence="2" id="KW-1185">Reference proteome</keyword>
<name>A0AAX6GMF2_IRIPA</name>
<evidence type="ECO:0000313" key="1">
    <source>
        <dbReference type="EMBL" id="KAJ6829870.1"/>
    </source>
</evidence>
<organism evidence="1 2">
    <name type="scientific">Iris pallida</name>
    <name type="common">Sweet iris</name>
    <dbReference type="NCBI Taxonomy" id="29817"/>
    <lineage>
        <taxon>Eukaryota</taxon>
        <taxon>Viridiplantae</taxon>
        <taxon>Streptophyta</taxon>
        <taxon>Embryophyta</taxon>
        <taxon>Tracheophyta</taxon>
        <taxon>Spermatophyta</taxon>
        <taxon>Magnoliopsida</taxon>
        <taxon>Liliopsida</taxon>
        <taxon>Asparagales</taxon>
        <taxon>Iridaceae</taxon>
        <taxon>Iridoideae</taxon>
        <taxon>Irideae</taxon>
        <taxon>Iris</taxon>
    </lineage>
</organism>
<dbReference type="InterPro" id="IPR027417">
    <property type="entry name" value="P-loop_NTPase"/>
</dbReference>
<evidence type="ECO:0000313" key="2">
    <source>
        <dbReference type="Proteomes" id="UP001140949"/>
    </source>
</evidence>
<accession>A0AAX6GMF2</accession>
<dbReference type="EMBL" id="JANAVB010018196">
    <property type="protein sequence ID" value="KAJ6829870.1"/>
    <property type="molecule type" value="Genomic_DNA"/>
</dbReference>
<dbReference type="AlphaFoldDB" id="A0AAX6GMF2"/>
<sequence>MIDVTKYISGCMASLFAIVQLELPHVNILSKWTWWQVEEVLRSEFHGQPSQIGYLTCILCFSLFS</sequence>
<dbReference type="Proteomes" id="UP001140949">
    <property type="component" value="Unassembled WGS sequence"/>
</dbReference>
<comment type="caution">
    <text evidence="1">The sequence shown here is derived from an EMBL/GenBank/DDBJ whole genome shotgun (WGS) entry which is preliminary data.</text>
</comment>
<dbReference type="Gene3D" id="3.40.50.300">
    <property type="entry name" value="P-loop containing nucleotide triphosphate hydrolases"/>
    <property type="match status" value="1"/>
</dbReference>
<reference evidence="1" key="2">
    <citation type="submission" date="2023-04" db="EMBL/GenBank/DDBJ databases">
        <authorList>
            <person name="Bruccoleri R.E."/>
            <person name="Oakeley E.J."/>
            <person name="Faust A.-M."/>
            <person name="Dessus-Babus S."/>
            <person name="Altorfer M."/>
            <person name="Burckhardt D."/>
            <person name="Oertli M."/>
            <person name="Naumann U."/>
            <person name="Petersen F."/>
            <person name="Wong J."/>
        </authorList>
    </citation>
    <scope>NUCLEOTIDE SEQUENCE</scope>
    <source>
        <strain evidence="1">GSM-AAB239-AS_SAM_17_03QT</strain>
        <tissue evidence="1">Leaf</tissue>
    </source>
</reference>
<gene>
    <name evidence="1" type="ORF">M6B38_356045</name>
</gene>